<evidence type="ECO:0000313" key="3">
    <source>
        <dbReference type="EMBL" id="ETK07973.1"/>
    </source>
</evidence>
<dbReference type="Pfam" id="PF00149">
    <property type="entry name" value="Metallophos"/>
    <property type="match status" value="1"/>
</dbReference>
<dbReference type="PATRIC" id="fig|1411022.3.peg.843"/>
<accession>W2CLR0</accession>
<feature type="transmembrane region" description="Helical" evidence="1">
    <location>
        <begin position="99"/>
        <end position="120"/>
    </location>
</feature>
<dbReference type="Gene3D" id="3.60.21.10">
    <property type="match status" value="1"/>
</dbReference>
<keyword evidence="1" id="KW-0472">Membrane</keyword>
<feature type="transmembrane region" description="Helical" evidence="1">
    <location>
        <begin position="68"/>
        <end position="93"/>
    </location>
</feature>
<protein>
    <submittedName>
        <fullName evidence="3">Metallophosphatase</fullName>
    </submittedName>
</protein>
<feature type="transmembrane region" description="Helical" evidence="1">
    <location>
        <begin position="34"/>
        <end position="56"/>
    </location>
</feature>
<evidence type="ECO:0000259" key="2">
    <source>
        <dbReference type="Pfam" id="PF00149"/>
    </source>
</evidence>
<dbReference type="InterPro" id="IPR029052">
    <property type="entry name" value="Metallo-depent_PP-like"/>
</dbReference>
<evidence type="ECO:0000313" key="4">
    <source>
        <dbReference type="Proteomes" id="UP000034982"/>
    </source>
</evidence>
<name>W2CLR0_9BACT</name>
<dbReference type="InterPro" id="IPR004843">
    <property type="entry name" value="Calcineurin-like_PHP"/>
</dbReference>
<dbReference type="AlphaFoldDB" id="W2CLR0"/>
<dbReference type="PANTHER" id="PTHR31302:SF0">
    <property type="entry name" value="TRANSMEMBRANE PROTEIN WITH METALLOPHOSPHOESTERASE DOMAIN"/>
    <property type="match status" value="1"/>
</dbReference>
<dbReference type="GO" id="GO:0016787">
    <property type="term" value="F:hydrolase activity"/>
    <property type="evidence" value="ECO:0007669"/>
    <property type="project" value="InterPro"/>
</dbReference>
<dbReference type="PANTHER" id="PTHR31302">
    <property type="entry name" value="TRANSMEMBRANE PROTEIN WITH METALLOPHOSPHOESTERASE DOMAIN-RELATED"/>
    <property type="match status" value="1"/>
</dbReference>
<reference evidence="3 4" key="1">
    <citation type="submission" date="2013-11" db="EMBL/GenBank/DDBJ databases">
        <title>Single cell genomics of uncultured Tannerella BU063 (oral taxon 286).</title>
        <authorList>
            <person name="Beall C.J."/>
            <person name="Campbell A.G."/>
            <person name="Griffen A.L."/>
            <person name="Podar M."/>
            <person name="Leys E.J."/>
        </authorList>
    </citation>
    <scope>NUCLEOTIDE SEQUENCE [LARGE SCALE GENOMIC DNA]</scope>
    <source>
        <strain evidence="3">Cell 1/3</strain>
    </source>
</reference>
<feature type="domain" description="Calcineurin-like phosphoesterase" evidence="2">
    <location>
        <begin position="144"/>
        <end position="307"/>
    </location>
</feature>
<dbReference type="InterPro" id="IPR051158">
    <property type="entry name" value="Metallophosphoesterase_sf"/>
</dbReference>
<dbReference type="EMBL" id="AYYE01000983">
    <property type="protein sequence ID" value="ETK07973.1"/>
    <property type="molecule type" value="Genomic_DNA"/>
</dbReference>
<dbReference type="SUPFAM" id="SSF56300">
    <property type="entry name" value="Metallo-dependent phosphatases"/>
    <property type="match status" value="1"/>
</dbReference>
<keyword evidence="1" id="KW-0812">Transmembrane</keyword>
<proteinExistence type="predicted"/>
<keyword evidence="1" id="KW-1133">Transmembrane helix</keyword>
<sequence length="366" mass="41283">MMPFFLILMLAAYIGGNAYIFTRALQALPPMPAIFKWLFGLAYWGYALSIFLVFIFRARESADPWGHFFFQVSTGWLVFTLYMVLALVCFDLFRVLVPSFRHGFACALLVTTGVLAYGYYTYKHPQLREVDIITDRLPAGSLGLKIVGVSDVHLGLGTTRDDLSRYVDLINAQHPDIILISGDLIDNDVRPVDEAAMDEELNRLHATYGIYMVPGNHEYLSGIDACKRFIRGRTNIHLLMDSVATLPDGIRIVGRDDRTNMARKTLPELMNRIDTVVPIIVLDHQPTDLTQAERAGVDLIFCGHTHHGQVWPLNLATDRLFDVAYGYTRRGRTNIYVSSGLSLWGPPFRIGTRSELVVFRLIPAEL</sequence>
<dbReference type="CDD" id="cd07385">
    <property type="entry name" value="MPP_YkuE_C"/>
    <property type="match status" value="1"/>
</dbReference>
<dbReference type="Proteomes" id="UP000034982">
    <property type="component" value="Unassembled WGS sequence"/>
</dbReference>
<evidence type="ECO:0000256" key="1">
    <source>
        <dbReference type="SAM" id="Phobius"/>
    </source>
</evidence>
<organism evidence="3 4">
    <name type="scientific">Tannerella sp. oral taxon BU063 isolate Cell 1/3</name>
    <dbReference type="NCBI Taxonomy" id="1411022"/>
    <lineage>
        <taxon>Bacteria</taxon>
        <taxon>Pseudomonadati</taxon>
        <taxon>Bacteroidota</taxon>
        <taxon>Bacteroidia</taxon>
        <taxon>Bacteroidales</taxon>
        <taxon>Tannerellaceae</taxon>
        <taxon>Tannerella</taxon>
    </lineage>
</organism>
<gene>
    <name evidence="3" type="ORF">T230_08045</name>
</gene>
<comment type="caution">
    <text evidence="3">The sequence shown here is derived from an EMBL/GenBank/DDBJ whole genome shotgun (WGS) entry which is preliminary data.</text>
</comment>